<dbReference type="Proteomes" id="UP000017836">
    <property type="component" value="Unassembled WGS sequence"/>
</dbReference>
<evidence type="ECO:0000313" key="1">
    <source>
        <dbReference type="EMBL" id="ERN08326.1"/>
    </source>
</evidence>
<accession>U5CLR2</accession>
<proteinExistence type="predicted"/>
<dbReference type="Gramene" id="ERN08326">
    <property type="protein sequence ID" value="ERN08326"/>
    <property type="gene ID" value="AMTR_s04400p00006200"/>
</dbReference>
<sequence>MFEPAAHGISAPSSRFPPTPVLAHAIGNKRPSILDSLATTFHPSMTIMIEMQQQVERPDAPTRGTTNQRV</sequence>
<dbReference type="EMBL" id="KI393525">
    <property type="protein sequence ID" value="ERN08326.1"/>
    <property type="molecule type" value="Genomic_DNA"/>
</dbReference>
<reference evidence="2" key="1">
    <citation type="journal article" date="2013" name="Science">
        <title>The Amborella genome and the evolution of flowering plants.</title>
        <authorList>
            <consortium name="Amborella Genome Project"/>
        </authorList>
    </citation>
    <scope>NUCLEOTIDE SEQUENCE [LARGE SCALE GENOMIC DNA]</scope>
</reference>
<organism evidence="1 2">
    <name type="scientific">Amborella trichopoda</name>
    <dbReference type="NCBI Taxonomy" id="13333"/>
    <lineage>
        <taxon>Eukaryota</taxon>
        <taxon>Viridiplantae</taxon>
        <taxon>Streptophyta</taxon>
        <taxon>Embryophyta</taxon>
        <taxon>Tracheophyta</taxon>
        <taxon>Spermatophyta</taxon>
        <taxon>Magnoliopsida</taxon>
        <taxon>Amborellales</taxon>
        <taxon>Amborellaceae</taxon>
        <taxon>Amborella</taxon>
    </lineage>
</organism>
<name>U5CLR2_AMBTC</name>
<evidence type="ECO:0000313" key="2">
    <source>
        <dbReference type="Proteomes" id="UP000017836"/>
    </source>
</evidence>
<dbReference type="AlphaFoldDB" id="U5CLR2"/>
<keyword evidence="2" id="KW-1185">Reference proteome</keyword>
<protein>
    <submittedName>
        <fullName evidence="1">Uncharacterized protein</fullName>
    </submittedName>
</protein>
<gene>
    <name evidence="1" type="ORF">AMTR_s04400p00006200</name>
</gene>
<dbReference type="HOGENOM" id="CLU_2761205_0_0_1"/>